<evidence type="ECO:0000313" key="3">
    <source>
        <dbReference type="Proteomes" id="UP000324091"/>
    </source>
</evidence>
<dbReference type="Proteomes" id="UP000324091">
    <property type="component" value="Chromosome 15"/>
</dbReference>
<dbReference type="AlphaFoldDB" id="A0A5C6P3F6"/>
<name>A0A5C6P3F6_9TELE</name>
<comment type="caution">
    <text evidence="2">The sequence shown here is derived from an EMBL/GenBank/DDBJ whole genome shotgun (WGS) entry which is preliminary data.</text>
</comment>
<proteinExistence type="predicted"/>
<evidence type="ECO:0000313" key="2">
    <source>
        <dbReference type="EMBL" id="TWW73449.1"/>
    </source>
</evidence>
<sequence>AQDPSPHPKAKGGYPLIHRGKLQYTGTELGSNENCHPCLSPLTIGNSRVVESPTPLEKTGSKALAVRREPVYAVGDQTTKIPAFGRYPKHNAPDPFGPSCR</sequence>
<accession>A0A5C6P3F6</accession>
<gene>
    <name evidence="2" type="ORF">D4764_15G0008430</name>
</gene>
<organism evidence="2 3">
    <name type="scientific">Takifugu flavidus</name>
    <name type="common">sansaifugu</name>
    <dbReference type="NCBI Taxonomy" id="433684"/>
    <lineage>
        <taxon>Eukaryota</taxon>
        <taxon>Metazoa</taxon>
        <taxon>Chordata</taxon>
        <taxon>Craniata</taxon>
        <taxon>Vertebrata</taxon>
        <taxon>Euteleostomi</taxon>
        <taxon>Actinopterygii</taxon>
        <taxon>Neopterygii</taxon>
        <taxon>Teleostei</taxon>
        <taxon>Neoteleostei</taxon>
        <taxon>Acanthomorphata</taxon>
        <taxon>Eupercaria</taxon>
        <taxon>Tetraodontiformes</taxon>
        <taxon>Tetradontoidea</taxon>
        <taxon>Tetraodontidae</taxon>
        <taxon>Takifugu</taxon>
    </lineage>
</organism>
<feature type="region of interest" description="Disordered" evidence="1">
    <location>
        <begin position="82"/>
        <end position="101"/>
    </location>
</feature>
<evidence type="ECO:0000256" key="1">
    <source>
        <dbReference type="SAM" id="MobiDB-lite"/>
    </source>
</evidence>
<dbReference type="EMBL" id="RHFK02000007">
    <property type="protein sequence ID" value="TWW73449.1"/>
    <property type="molecule type" value="Genomic_DNA"/>
</dbReference>
<feature type="non-terminal residue" evidence="2">
    <location>
        <position position="1"/>
    </location>
</feature>
<keyword evidence="3" id="KW-1185">Reference proteome</keyword>
<protein>
    <submittedName>
        <fullName evidence="2">Uncharacterized protein</fullName>
    </submittedName>
</protein>
<reference evidence="2 3" key="1">
    <citation type="submission" date="2019-04" db="EMBL/GenBank/DDBJ databases">
        <title>Chromosome genome assembly for Takifugu flavidus.</title>
        <authorList>
            <person name="Xiao S."/>
        </authorList>
    </citation>
    <scope>NUCLEOTIDE SEQUENCE [LARGE SCALE GENOMIC DNA]</scope>
    <source>
        <strain evidence="2">HTHZ2018</strain>
        <tissue evidence="2">Muscle</tissue>
    </source>
</reference>